<dbReference type="SUPFAM" id="SSF52540">
    <property type="entry name" value="P-loop containing nucleoside triphosphate hydrolases"/>
    <property type="match status" value="1"/>
</dbReference>
<gene>
    <name evidence="11" type="ORF">RCL2_001082400</name>
</gene>
<dbReference type="GO" id="GO:0005634">
    <property type="term" value="C:nucleus"/>
    <property type="evidence" value="ECO:0007669"/>
    <property type="project" value="TreeGrafter"/>
</dbReference>
<comment type="catalytic activity">
    <reaction evidence="7">
        <text>Couples ATP hydrolysis with the unwinding of duplex DNA by translocating in the 3'-5' direction.</text>
        <dbReference type="EC" id="5.6.2.4"/>
    </reaction>
</comment>
<dbReference type="InterPro" id="IPR014001">
    <property type="entry name" value="Helicase_ATP-bd"/>
</dbReference>
<dbReference type="CDD" id="cd17920">
    <property type="entry name" value="DEXHc_RecQ"/>
    <property type="match status" value="1"/>
</dbReference>
<dbReference type="Proteomes" id="UP000615446">
    <property type="component" value="Unassembled WGS sequence"/>
</dbReference>
<dbReference type="GO" id="GO:0005737">
    <property type="term" value="C:cytoplasm"/>
    <property type="evidence" value="ECO:0007669"/>
    <property type="project" value="TreeGrafter"/>
</dbReference>
<dbReference type="InterPro" id="IPR036388">
    <property type="entry name" value="WH-like_DNA-bd_sf"/>
</dbReference>
<evidence type="ECO:0000256" key="2">
    <source>
        <dbReference type="ARBA" id="ARBA00022741"/>
    </source>
</evidence>
<keyword evidence="3" id="KW-0067">ATP-binding</keyword>
<dbReference type="Pfam" id="PF16124">
    <property type="entry name" value="RecQ_Zn_bind"/>
    <property type="match status" value="1"/>
</dbReference>
<keyword evidence="2" id="KW-0547">Nucleotide-binding</keyword>
<keyword evidence="4" id="KW-0238">DNA-binding</keyword>
<organism evidence="11 12">
    <name type="scientific">Rhizophagus clarus</name>
    <dbReference type="NCBI Taxonomy" id="94130"/>
    <lineage>
        <taxon>Eukaryota</taxon>
        <taxon>Fungi</taxon>
        <taxon>Fungi incertae sedis</taxon>
        <taxon>Mucoromycota</taxon>
        <taxon>Glomeromycotina</taxon>
        <taxon>Glomeromycetes</taxon>
        <taxon>Glomerales</taxon>
        <taxon>Glomeraceae</taxon>
        <taxon>Rhizophagus</taxon>
    </lineage>
</organism>
<protein>
    <recommendedName>
        <fullName evidence="8">DNA 3'-5' helicase</fullName>
        <ecNumber evidence="8">5.6.2.4</ecNumber>
    </recommendedName>
</protein>
<name>A0A8H3LDB1_9GLOM</name>
<evidence type="ECO:0000256" key="8">
    <source>
        <dbReference type="ARBA" id="ARBA00034808"/>
    </source>
</evidence>
<evidence type="ECO:0000313" key="12">
    <source>
        <dbReference type="Proteomes" id="UP000615446"/>
    </source>
</evidence>
<evidence type="ECO:0000256" key="4">
    <source>
        <dbReference type="ARBA" id="ARBA00023125"/>
    </source>
</evidence>
<evidence type="ECO:0000256" key="6">
    <source>
        <dbReference type="ARBA" id="ARBA00023242"/>
    </source>
</evidence>
<dbReference type="GO" id="GO:0016787">
    <property type="term" value="F:hydrolase activity"/>
    <property type="evidence" value="ECO:0007669"/>
    <property type="project" value="UniProtKB-KW"/>
</dbReference>
<dbReference type="Pfam" id="PF00270">
    <property type="entry name" value="DEAD"/>
    <property type="match status" value="1"/>
</dbReference>
<evidence type="ECO:0000256" key="5">
    <source>
        <dbReference type="ARBA" id="ARBA00023235"/>
    </source>
</evidence>
<evidence type="ECO:0000259" key="9">
    <source>
        <dbReference type="PROSITE" id="PS51192"/>
    </source>
</evidence>
<dbReference type="Pfam" id="PF00271">
    <property type="entry name" value="Helicase_C"/>
    <property type="match status" value="1"/>
</dbReference>
<dbReference type="EC" id="5.6.2.4" evidence="8"/>
<dbReference type="PANTHER" id="PTHR13710">
    <property type="entry name" value="DNA HELICASE RECQ FAMILY MEMBER"/>
    <property type="match status" value="1"/>
</dbReference>
<evidence type="ECO:0000256" key="3">
    <source>
        <dbReference type="ARBA" id="ARBA00022840"/>
    </source>
</evidence>
<feature type="domain" description="Helicase ATP-binding" evidence="9">
    <location>
        <begin position="800"/>
        <end position="973"/>
    </location>
</feature>
<dbReference type="GO" id="GO:0043138">
    <property type="term" value="F:3'-5' DNA helicase activity"/>
    <property type="evidence" value="ECO:0007669"/>
    <property type="project" value="UniProtKB-EC"/>
</dbReference>
<proteinExistence type="inferred from homology"/>
<dbReference type="Gene3D" id="3.40.50.300">
    <property type="entry name" value="P-loop containing nucleotide triphosphate hydrolases"/>
    <property type="match status" value="2"/>
</dbReference>
<dbReference type="InterPro" id="IPR032284">
    <property type="entry name" value="RecQ_Zn-bd"/>
</dbReference>
<dbReference type="SMART" id="SM00487">
    <property type="entry name" value="DEXDc"/>
    <property type="match status" value="1"/>
</dbReference>
<dbReference type="PANTHER" id="PTHR13710:SF153">
    <property type="entry name" value="RECQ-LIKE DNA HELICASE BLM"/>
    <property type="match status" value="1"/>
</dbReference>
<dbReference type="InterPro" id="IPR011545">
    <property type="entry name" value="DEAD/DEAH_box_helicase_dom"/>
</dbReference>
<evidence type="ECO:0000313" key="11">
    <source>
        <dbReference type="EMBL" id="GES83672.1"/>
    </source>
</evidence>
<comment type="caution">
    <text evidence="11">The sequence shown here is derived from an EMBL/GenBank/DDBJ whole genome shotgun (WGS) entry which is preliminary data.</text>
</comment>
<dbReference type="InterPro" id="IPR027417">
    <property type="entry name" value="P-loop_NTPase"/>
</dbReference>
<evidence type="ECO:0000256" key="7">
    <source>
        <dbReference type="ARBA" id="ARBA00034617"/>
    </source>
</evidence>
<dbReference type="Gene3D" id="1.10.10.10">
    <property type="entry name" value="Winged helix-like DNA-binding domain superfamily/Winged helix DNA-binding domain"/>
    <property type="match status" value="1"/>
</dbReference>
<keyword evidence="5" id="KW-0413">Isomerase</keyword>
<keyword evidence="6" id="KW-0539">Nucleus</keyword>
<dbReference type="PROSITE" id="PS51194">
    <property type="entry name" value="HELICASE_CTER"/>
    <property type="match status" value="1"/>
</dbReference>
<reference evidence="11" key="1">
    <citation type="submission" date="2019-10" db="EMBL/GenBank/DDBJ databases">
        <title>Conservation and host-specific expression of non-tandemly repeated heterogenous ribosome RNA gene in arbuscular mycorrhizal fungi.</title>
        <authorList>
            <person name="Maeda T."/>
            <person name="Kobayashi Y."/>
            <person name="Nakagawa T."/>
            <person name="Ezawa T."/>
            <person name="Yamaguchi K."/>
            <person name="Bino T."/>
            <person name="Nishimoto Y."/>
            <person name="Shigenobu S."/>
            <person name="Kawaguchi M."/>
        </authorList>
    </citation>
    <scope>NUCLEOTIDE SEQUENCE</scope>
    <source>
        <strain evidence="11">HR1</strain>
    </source>
</reference>
<accession>A0A8H3LDB1</accession>
<evidence type="ECO:0000259" key="10">
    <source>
        <dbReference type="PROSITE" id="PS51194"/>
    </source>
</evidence>
<dbReference type="GO" id="GO:0009378">
    <property type="term" value="F:four-way junction helicase activity"/>
    <property type="evidence" value="ECO:0007669"/>
    <property type="project" value="TreeGrafter"/>
</dbReference>
<dbReference type="GO" id="GO:0005694">
    <property type="term" value="C:chromosome"/>
    <property type="evidence" value="ECO:0007669"/>
    <property type="project" value="TreeGrafter"/>
</dbReference>
<feature type="domain" description="Helicase C-terminal" evidence="10">
    <location>
        <begin position="1002"/>
        <end position="1153"/>
    </location>
</feature>
<dbReference type="InterPro" id="IPR001650">
    <property type="entry name" value="Helicase_C-like"/>
</dbReference>
<dbReference type="GO" id="GO:0000724">
    <property type="term" value="P:double-strand break repair via homologous recombination"/>
    <property type="evidence" value="ECO:0007669"/>
    <property type="project" value="TreeGrafter"/>
</dbReference>
<dbReference type="GO" id="GO:0003677">
    <property type="term" value="F:DNA binding"/>
    <property type="evidence" value="ECO:0007669"/>
    <property type="project" value="UniProtKB-KW"/>
</dbReference>
<dbReference type="EMBL" id="BLAL01000072">
    <property type="protein sequence ID" value="GES83672.1"/>
    <property type="molecule type" value="Genomic_DNA"/>
</dbReference>
<dbReference type="PROSITE" id="PS51192">
    <property type="entry name" value="HELICASE_ATP_BIND_1"/>
    <property type="match status" value="1"/>
</dbReference>
<sequence length="1291" mass="146985">MDTTPVLQVLDKHSQFQDIVRGSADGGYYHIKVDNEKTWVPILPGYTIFTKIKNSIFQLSINVSNDQKIMFSWINFGENENDISNIIASNSQPDQFQSLIAYISSNGSISIPNLLGFNISGIVRVLVTAVYQKYPHLYPQFQPIFKTYQVTEKTIGVVQRKAKSKKKLKIVHQKHSPQTKQLLYNANRQIKHLRQKIDTIMHEQNKMDDNEENEDQEECLMARVNKIIEESKLRSTILVSTEQFIYLVLQQLCGHCGETCLIYKKTKVTTVGFGVKILVSCQLCETSSEYTNESSNINFNTCIATAGLVGGINRRSLQMVLACAGISLQLCKVSFHQRQACTFEKIISAAGTSADIALQKVIKHHKIQGKQIIPVSFDCSWSHVRNAHQASGEMIYDGRDINGYSYKPIIAFHIVEKPRKIKKNGEEKIVQKGNFDLSSRQMEHAILIALIEKLTPILEEQDILLNVTIDGDLDSNKTLGNVGIVNQIFADLKHITKNIRKNLKKHTKWIKYEQHIITYFSACLLQHLCDNHELCWSEVCWIKQNPEIQLREPTLKTNTPVERNQFKMMLETIFRLPVGQGIGTVIRTSQNKAFNRVKLIYTSKLIDYSASYQTRHALAILHNNEGICEMVNIARHASNASLSHQDLLNIAKIEKERDQQRINNVGRIEKRNAERALTLQNLRKDLDSFNWNQELVSYRKKAQYQIDSNSFCPSFAIHIPDFNEITKCIACHAFPKCTARDLCRVCRFYVDNGLKNQIIDKNYQPKNEVPENVNLDMMCESALDGIFQFSEFRDGQKDAIKSFVQNNDTLVLKQTEGGKSLCYALASVIATGITVVFSPLKALVDDQVLELIKIGIPCGGLYASTAQPMCYQRKVFQEIACELTRIIITTPEKFKFNVGFRQMLEQIGTSKGIRFVIDEVHCILDQEHFRDSWNFLCNLKRIFSTAPILLLTATCRMVDAQEIVTRLGIDYQKMSLIRSFGNNSIIYQVQKKKDNKEQFLGDILKIINEIEVGKCIIYCVSIKECENLLTNLQAKVRKEIITMYHSELSAKEKSNALSLWKSGKIQIIVATNAFGIGINEPDSGRAGRDGLPAKAIIMFSQKDIRTVMGVYSGGKDSNSISSEEGLEASNHIKYLSDAKYKIREVLFYCSTVYQCRKQAISNYFAWPGDPVPQECTLCDNCIRHATDNPVYIDVRSDVLKMLEIINVTTKMQQQITRNNIVDVFRQKLKTKEDALLLLDDLILRKIVEEDIILNRFSTGQTCTCSVFIFGLAEDALTKANIKNWNYLIKTR</sequence>
<keyword evidence="11" id="KW-0378">Hydrolase</keyword>
<dbReference type="OrthoDB" id="10261556at2759"/>
<comment type="similarity">
    <text evidence="1">Belongs to the helicase family. RecQ subfamily.</text>
</comment>
<dbReference type="GO" id="GO:0005524">
    <property type="term" value="F:ATP binding"/>
    <property type="evidence" value="ECO:0007669"/>
    <property type="project" value="UniProtKB-KW"/>
</dbReference>
<evidence type="ECO:0000256" key="1">
    <source>
        <dbReference type="ARBA" id="ARBA00005446"/>
    </source>
</evidence>